<dbReference type="Proteomes" id="UP000000763">
    <property type="component" value="Chromosome 6"/>
</dbReference>
<gene>
    <name evidence="2" type="primary">P0003H08.22</name>
</gene>
<sequence length="169" mass="19170">MAAFAKRQKLGLGRHHLCHLDPGLLLLVEDPVVLLLPNSPSYQRCNVGCWIFFLLLLLNFTISSFSFAGSSSNPLVPAWKVLGVTKLLTPPVTQNEKTEQAQELWVPVFRESAEELGEHKERLHIPTNILRTIKEEQKLWFSAGAKNLPELHPLGEQRSTLKSEVWERL</sequence>
<evidence type="ECO:0000313" key="2">
    <source>
        <dbReference type="EMBL" id="BAD45486.1"/>
    </source>
</evidence>
<accession>Q655N1</accession>
<feature type="transmembrane region" description="Helical" evidence="1">
    <location>
        <begin position="47"/>
        <end position="68"/>
    </location>
</feature>
<proteinExistence type="predicted"/>
<evidence type="ECO:0000256" key="1">
    <source>
        <dbReference type="SAM" id="Phobius"/>
    </source>
</evidence>
<protein>
    <submittedName>
        <fullName evidence="2">Uncharacterized protein</fullName>
    </submittedName>
</protein>
<reference evidence="3" key="1">
    <citation type="journal article" date="2005" name="Nature">
        <title>The map-based sequence of the rice genome.</title>
        <authorList>
            <consortium name="International rice genome sequencing project (IRGSP)"/>
            <person name="Matsumoto T."/>
            <person name="Wu J."/>
            <person name="Kanamori H."/>
            <person name="Katayose Y."/>
            <person name="Fujisawa M."/>
            <person name="Namiki N."/>
            <person name="Mizuno H."/>
            <person name="Yamamoto K."/>
            <person name="Antonio B.A."/>
            <person name="Baba T."/>
            <person name="Sakata K."/>
            <person name="Nagamura Y."/>
            <person name="Aoki H."/>
            <person name="Arikawa K."/>
            <person name="Arita K."/>
            <person name="Bito T."/>
            <person name="Chiden Y."/>
            <person name="Fujitsuka N."/>
            <person name="Fukunaka R."/>
            <person name="Hamada M."/>
            <person name="Harada C."/>
            <person name="Hayashi A."/>
            <person name="Hijishita S."/>
            <person name="Honda M."/>
            <person name="Hosokawa S."/>
            <person name="Ichikawa Y."/>
            <person name="Idonuma A."/>
            <person name="Iijima M."/>
            <person name="Ikeda M."/>
            <person name="Ikeno M."/>
            <person name="Ito K."/>
            <person name="Ito S."/>
            <person name="Ito T."/>
            <person name="Ito Y."/>
            <person name="Ito Y."/>
            <person name="Iwabuchi A."/>
            <person name="Kamiya K."/>
            <person name="Karasawa W."/>
            <person name="Kurita K."/>
            <person name="Katagiri S."/>
            <person name="Kikuta A."/>
            <person name="Kobayashi H."/>
            <person name="Kobayashi N."/>
            <person name="Machita K."/>
            <person name="Maehara T."/>
            <person name="Masukawa M."/>
            <person name="Mizubayashi T."/>
            <person name="Mukai Y."/>
            <person name="Nagasaki H."/>
            <person name="Nagata Y."/>
            <person name="Naito S."/>
            <person name="Nakashima M."/>
            <person name="Nakama Y."/>
            <person name="Nakamichi Y."/>
            <person name="Nakamura M."/>
            <person name="Meguro A."/>
            <person name="Negishi M."/>
            <person name="Ohta I."/>
            <person name="Ohta T."/>
            <person name="Okamoto M."/>
            <person name="Ono N."/>
            <person name="Saji S."/>
            <person name="Sakaguchi M."/>
            <person name="Sakai K."/>
            <person name="Shibata M."/>
            <person name="Shimokawa T."/>
            <person name="Song J."/>
            <person name="Takazaki Y."/>
            <person name="Terasawa K."/>
            <person name="Tsugane M."/>
            <person name="Tsuji K."/>
            <person name="Ueda S."/>
            <person name="Waki K."/>
            <person name="Yamagata H."/>
            <person name="Yamamoto M."/>
            <person name="Yamamoto S."/>
            <person name="Yamane H."/>
            <person name="Yoshiki S."/>
            <person name="Yoshihara R."/>
            <person name="Yukawa K."/>
            <person name="Zhong H."/>
            <person name="Yano M."/>
            <person name="Yuan Q."/>
            <person name="Ouyang S."/>
            <person name="Liu J."/>
            <person name="Jones K.M."/>
            <person name="Gansberger K."/>
            <person name="Moffat K."/>
            <person name="Hill J."/>
            <person name="Bera J."/>
            <person name="Fadrosh D."/>
            <person name="Jin S."/>
            <person name="Johri S."/>
            <person name="Kim M."/>
            <person name="Overton L."/>
            <person name="Reardon M."/>
            <person name="Tsitrin T."/>
            <person name="Vuong H."/>
            <person name="Weaver B."/>
            <person name="Ciecko A."/>
            <person name="Tallon L."/>
            <person name="Jackson J."/>
            <person name="Pai G."/>
            <person name="Aken S.V."/>
            <person name="Utterback T."/>
            <person name="Reidmuller S."/>
            <person name="Feldblyum T."/>
            <person name="Hsiao J."/>
            <person name="Zismann V."/>
            <person name="Iobst S."/>
            <person name="de Vazeille A.R."/>
            <person name="Buell C.R."/>
            <person name="Ying K."/>
            <person name="Li Y."/>
            <person name="Lu T."/>
            <person name="Huang Y."/>
            <person name="Zhao Q."/>
            <person name="Feng Q."/>
            <person name="Zhang L."/>
            <person name="Zhu J."/>
            <person name="Weng Q."/>
            <person name="Mu J."/>
            <person name="Lu Y."/>
            <person name="Fan D."/>
            <person name="Liu Y."/>
            <person name="Guan J."/>
            <person name="Zhang Y."/>
            <person name="Yu S."/>
            <person name="Liu X."/>
            <person name="Zhang Y."/>
            <person name="Hong G."/>
            <person name="Han B."/>
            <person name="Choisne N."/>
            <person name="Demange N."/>
            <person name="Orjeda G."/>
            <person name="Samain S."/>
            <person name="Cattolico L."/>
            <person name="Pelletier E."/>
            <person name="Couloux A."/>
            <person name="Segurens B."/>
            <person name="Wincker P."/>
            <person name="D'Hont A."/>
            <person name="Scarpelli C."/>
            <person name="Weissenbach J."/>
            <person name="Salanoubat M."/>
            <person name="Quetier F."/>
            <person name="Yu Y."/>
            <person name="Kim H.R."/>
            <person name="Rambo T."/>
            <person name="Currie J."/>
            <person name="Collura K."/>
            <person name="Luo M."/>
            <person name="Yang T."/>
            <person name="Ammiraju J.S.S."/>
            <person name="Engler F."/>
            <person name="Soderlund C."/>
            <person name="Wing R.A."/>
            <person name="Palmer L.E."/>
            <person name="de la Bastide M."/>
            <person name="Spiegel L."/>
            <person name="Nascimento L."/>
            <person name="Zutavern T."/>
            <person name="O'Shaughnessy A."/>
            <person name="Dike S."/>
            <person name="Dedhia N."/>
            <person name="Preston R."/>
            <person name="Balija V."/>
            <person name="McCombie W.R."/>
            <person name="Chow T."/>
            <person name="Chen H."/>
            <person name="Chung M."/>
            <person name="Chen C."/>
            <person name="Shaw J."/>
            <person name="Wu H."/>
            <person name="Hsiao K."/>
            <person name="Chao Y."/>
            <person name="Chu M."/>
            <person name="Cheng C."/>
            <person name="Hour A."/>
            <person name="Lee P."/>
            <person name="Lin S."/>
            <person name="Lin Y."/>
            <person name="Liou J."/>
            <person name="Liu S."/>
            <person name="Hsing Y."/>
            <person name="Raghuvanshi S."/>
            <person name="Mohanty A."/>
            <person name="Bharti A.K."/>
            <person name="Gaur A."/>
            <person name="Gupta V."/>
            <person name="Kumar D."/>
            <person name="Ravi V."/>
            <person name="Vij S."/>
            <person name="Kapur A."/>
            <person name="Khurana P."/>
            <person name="Khurana P."/>
            <person name="Khurana J.P."/>
            <person name="Tyagi A.K."/>
            <person name="Gaikwad K."/>
            <person name="Singh A."/>
            <person name="Dalal V."/>
            <person name="Srivastava S."/>
            <person name="Dixit A."/>
            <person name="Pal A.K."/>
            <person name="Ghazi I.A."/>
            <person name="Yadav M."/>
            <person name="Pandit A."/>
            <person name="Bhargava A."/>
            <person name="Sureshbabu K."/>
            <person name="Batra K."/>
            <person name="Sharma T.R."/>
            <person name="Mohapatra T."/>
            <person name="Singh N.K."/>
            <person name="Messing J."/>
            <person name="Nelson A.B."/>
            <person name="Fuks G."/>
            <person name="Kavchok S."/>
            <person name="Keizer G."/>
            <person name="Linton E."/>
            <person name="Llaca V."/>
            <person name="Song R."/>
            <person name="Tanyolac B."/>
            <person name="Young S."/>
            <person name="Ho-Il K."/>
            <person name="Hahn J.H."/>
            <person name="Sangsakoo G."/>
            <person name="Vanavichit A."/>
            <person name="de Mattos Luiz.A.T."/>
            <person name="Zimmer P.D."/>
            <person name="Malone G."/>
            <person name="Dellagostin O."/>
            <person name="de Oliveira A.C."/>
            <person name="Bevan M."/>
            <person name="Bancroft I."/>
            <person name="Minx P."/>
            <person name="Cordum H."/>
            <person name="Wilson R."/>
            <person name="Cheng Z."/>
            <person name="Jin W."/>
            <person name="Jiang J."/>
            <person name="Leong S.A."/>
            <person name="Iwama H."/>
            <person name="Gojobori T."/>
            <person name="Itoh T."/>
            <person name="Niimura Y."/>
            <person name="Fujii Y."/>
            <person name="Habara T."/>
            <person name="Sakai H."/>
            <person name="Sato Y."/>
            <person name="Wilson G."/>
            <person name="Kumar K."/>
            <person name="McCouch S."/>
            <person name="Juretic N."/>
            <person name="Hoen D."/>
            <person name="Wright S."/>
            <person name="Bruskiewich R."/>
            <person name="Bureau T."/>
            <person name="Miyao A."/>
            <person name="Hirochika H."/>
            <person name="Nishikawa T."/>
            <person name="Kadowaki K."/>
            <person name="Sugiura M."/>
            <person name="Burr B."/>
            <person name="Sasaki T."/>
        </authorList>
    </citation>
    <scope>NUCLEOTIDE SEQUENCE [LARGE SCALE GENOMIC DNA]</scope>
    <source>
        <strain evidence="3">cv. Nipponbare</strain>
    </source>
</reference>
<reference evidence="3" key="2">
    <citation type="journal article" date="2008" name="Nucleic Acids Res.">
        <title>The rice annotation project database (RAP-DB): 2008 update.</title>
        <authorList>
            <consortium name="The rice annotation project (RAP)"/>
        </authorList>
    </citation>
    <scope>GENOME REANNOTATION</scope>
    <source>
        <strain evidence="3">cv. Nipponbare</strain>
    </source>
</reference>
<organism evidence="2 3">
    <name type="scientific">Oryza sativa subsp. japonica</name>
    <name type="common">Rice</name>
    <dbReference type="NCBI Taxonomy" id="39947"/>
    <lineage>
        <taxon>Eukaryota</taxon>
        <taxon>Viridiplantae</taxon>
        <taxon>Streptophyta</taxon>
        <taxon>Embryophyta</taxon>
        <taxon>Tracheophyta</taxon>
        <taxon>Spermatophyta</taxon>
        <taxon>Magnoliopsida</taxon>
        <taxon>Liliopsida</taxon>
        <taxon>Poales</taxon>
        <taxon>Poaceae</taxon>
        <taxon>BOP clade</taxon>
        <taxon>Oryzoideae</taxon>
        <taxon>Oryzeae</taxon>
        <taxon>Oryzinae</taxon>
        <taxon>Oryza</taxon>
        <taxon>Oryza sativa</taxon>
    </lineage>
</organism>
<dbReference type="AlphaFoldDB" id="Q655N1"/>
<name>Q655N1_ORYSJ</name>
<keyword evidence="1" id="KW-0472">Membrane</keyword>
<keyword evidence="1" id="KW-1133">Transmembrane helix</keyword>
<dbReference type="EMBL" id="AP003723">
    <property type="protein sequence ID" value="BAD45486.1"/>
    <property type="molecule type" value="Genomic_DNA"/>
</dbReference>
<evidence type="ECO:0000313" key="3">
    <source>
        <dbReference type="Proteomes" id="UP000000763"/>
    </source>
</evidence>
<keyword evidence="1" id="KW-0812">Transmembrane</keyword>